<evidence type="ECO:0000256" key="9">
    <source>
        <dbReference type="SAM" id="Phobius"/>
    </source>
</evidence>
<keyword evidence="4 8" id="KW-1003">Cell membrane</keyword>
<evidence type="ECO:0000256" key="6">
    <source>
        <dbReference type="ARBA" id="ARBA00022989"/>
    </source>
</evidence>
<evidence type="ECO:0000256" key="2">
    <source>
        <dbReference type="ARBA" id="ARBA00010692"/>
    </source>
</evidence>
<keyword evidence="6 9" id="KW-1133">Transmembrane helix</keyword>
<dbReference type="EMBL" id="JACHKZ010000022">
    <property type="protein sequence ID" value="MBB6579048.1"/>
    <property type="molecule type" value="Genomic_DNA"/>
</dbReference>
<sequence>MTSSSHRESRAQRIALVALFAALMAAFGMIPKIDLPLGVPITAQTMGVMLAGCMLGASMGFQAMALFLLAVALGLPLLSGGRGGMGVFFLPSAGYLVSWPFAAIVTGLVMRALSGPAGSGPASPKRLALAALAASVVGGVLVIHVFGVVGLMLLAKLSLVQAAIGTLVFVPGDLIKCVLVAVIVHTVARGLPDWRFGGRAL</sequence>
<dbReference type="PIRSF" id="PIRSF016661">
    <property type="entry name" value="BioY"/>
    <property type="match status" value="1"/>
</dbReference>
<accession>A0ABR6RIQ8</accession>
<proteinExistence type="inferred from homology"/>
<comment type="similarity">
    <text evidence="2 8">Belongs to the BioY family.</text>
</comment>
<feature type="transmembrane region" description="Helical" evidence="9">
    <location>
        <begin position="49"/>
        <end position="75"/>
    </location>
</feature>
<dbReference type="Gene3D" id="1.10.1760.20">
    <property type="match status" value="1"/>
</dbReference>
<gene>
    <name evidence="10" type="ORF">HNP33_003158</name>
</gene>
<feature type="transmembrane region" description="Helical" evidence="9">
    <location>
        <begin position="12"/>
        <end position="29"/>
    </location>
</feature>
<dbReference type="Proteomes" id="UP000562492">
    <property type="component" value="Unassembled WGS sequence"/>
</dbReference>
<comment type="subcellular location">
    <subcellularLocation>
        <location evidence="1 8">Cell membrane</location>
        <topology evidence="1 8">Multi-pass membrane protein</topology>
    </subcellularLocation>
</comment>
<dbReference type="Pfam" id="PF02632">
    <property type="entry name" value="BioY"/>
    <property type="match status" value="1"/>
</dbReference>
<evidence type="ECO:0000313" key="11">
    <source>
        <dbReference type="Proteomes" id="UP000562492"/>
    </source>
</evidence>
<evidence type="ECO:0000256" key="3">
    <source>
        <dbReference type="ARBA" id="ARBA00022448"/>
    </source>
</evidence>
<dbReference type="PANTHER" id="PTHR34295">
    <property type="entry name" value="BIOTIN TRANSPORTER BIOY"/>
    <property type="match status" value="1"/>
</dbReference>
<reference evidence="10 11" key="1">
    <citation type="submission" date="2020-08" db="EMBL/GenBank/DDBJ databases">
        <title>Functional genomics of gut bacteria from endangered species of beetles.</title>
        <authorList>
            <person name="Carlos-Shanley C."/>
        </authorList>
    </citation>
    <scope>NUCLEOTIDE SEQUENCE [LARGE SCALE GENOMIC DNA]</scope>
    <source>
        <strain evidence="10 11">S00124</strain>
    </source>
</reference>
<evidence type="ECO:0000256" key="8">
    <source>
        <dbReference type="PIRNR" id="PIRNR016661"/>
    </source>
</evidence>
<evidence type="ECO:0000256" key="7">
    <source>
        <dbReference type="ARBA" id="ARBA00023136"/>
    </source>
</evidence>
<dbReference type="PANTHER" id="PTHR34295:SF4">
    <property type="entry name" value="BIOTIN TRANSPORTER BIOY-RELATED"/>
    <property type="match status" value="1"/>
</dbReference>
<comment type="caution">
    <text evidence="10">The sequence shown here is derived from an EMBL/GenBank/DDBJ whole genome shotgun (WGS) entry which is preliminary data.</text>
</comment>
<keyword evidence="7 8" id="KW-0472">Membrane</keyword>
<dbReference type="InterPro" id="IPR003784">
    <property type="entry name" value="BioY"/>
</dbReference>
<keyword evidence="3 8" id="KW-0813">Transport</keyword>
<organism evidence="10 11">
    <name type="scientific">Comamonas odontotermitis</name>
    <dbReference type="NCBI Taxonomy" id="379895"/>
    <lineage>
        <taxon>Bacteria</taxon>
        <taxon>Pseudomonadati</taxon>
        <taxon>Pseudomonadota</taxon>
        <taxon>Betaproteobacteria</taxon>
        <taxon>Burkholderiales</taxon>
        <taxon>Comamonadaceae</taxon>
        <taxon>Comamonas</taxon>
    </lineage>
</organism>
<name>A0ABR6RIQ8_9BURK</name>
<keyword evidence="11" id="KW-1185">Reference proteome</keyword>
<evidence type="ECO:0000313" key="10">
    <source>
        <dbReference type="EMBL" id="MBB6579048.1"/>
    </source>
</evidence>
<feature type="transmembrane region" description="Helical" evidence="9">
    <location>
        <begin position="167"/>
        <end position="188"/>
    </location>
</feature>
<keyword evidence="5 9" id="KW-0812">Transmembrane</keyword>
<feature type="transmembrane region" description="Helical" evidence="9">
    <location>
        <begin position="129"/>
        <end position="155"/>
    </location>
</feature>
<evidence type="ECO:0000256" key="4">
    <source>
        <dbReference type="ARBA" id="ARBA00022475"/>
    </source>
</evidence>
<protein>
    <recommendedName>
        <fullName evidence="8">Biotin transporter</fullName>
    </recommendedName>
</protein>
<evidence type="ECO:0000256" key="1">
    <source>
        <dbReference type="ARBA" id="ARBA00004651"/>
    </source>
</evidence>
<evidence type="ECO:0000256" key="5">
    <source>
        <dbReference type="ARBA" id="ARBA00022692"/>
    </source>
</evidence>
<feature type="transmembrane region" description="Helical" evidence="9">
    <location>
        <begin position="87"/>
        <end position="109"/>
    </location>
</feature>